<evidence type="ECO:0000256" key="3">
    <source>
        <dbReference type="ARBA" id="ARBA00016118"/>
    </source>
</evidence>
<keyword evidence="8" id="KW-1185">Reference proteome</keyword>
<dbReference type="RefSeq" id="WP_100288570.1">
    <property type="nucleotide sequence ID" value="NZ_PHHA01000009.1"/>
</dbReference>
<evidence type="ECO:0000256" key="2">
    <source>
        <dbReference type="ARBA" id="ARBA00006896"/>
    </source>
</evidence>
<evidence type="ECO:0000313" key="7">
    <source>
        <dbReference type="EMBL" id="PJG85614.1"/>
    </source>
</evidence>
<evidence type="ECO:0000313" key="8">
    <source>
        <dbReference type="Proteomes" id="UP000229329"/>
    </source>
</evidence>
<evidence type="ECO:0000256" key="5">
    <source>
        <dbReference type="ARBA" id="ARBA00023118"/>
    </source>
</evidence>
<dbReference type="Proteomes" id="UP000229329">
    <property type="component" value="Unassembled WGS sequence"/>
</dbReference>
<dbReference type="NCBIfam" id="TIGR01870">
    <property type="entry name" value="cas_TM1810_Csm2"/>
    <property type="match status" value="1"/>
</dbReference>
<dbReference type="OrthoDB" id="9803002at2"/>
<dbReference type="Pfam" id="PF03750">
    <property type="entry name" value="Csm2_III-A"/>
    <property type="match status" value="1"/>
</dbReference>
<comment type="caution">
    <text evidence="7">The sequence shown here is derived from an EMBL/GenBank/DDBJ whole genome shotgun (WGS) entry which is preliminary data.</text>
</comment>
<dbReference type="InterPro" id="IPR010149">
    <property type="entry name" value="CRISPR-assoc_prot_Csm2_III-A"/>
</dbReference>
<accession>A0A2M8S393</accession>
<reference evidence="7 8" key="1">
    <citation type="submission" date="2017-11" db="EMBL/GenBank/DDBJ databases">
        <title>Reclassification of Bisgaard taxon 7 as Conservatibacter flavescens gen. nov., sp. nov.</title>
        <authorList>
            <person name="Christensen H."/>
        </authorList>
    </citation>
    <scope>NUCLEOTIDE SEQUENCE [LARGE SCALE GENOMIC DNA]</scope>
    <source>
        <strain evidence="7 8">7_4</strain>
    </source>
</reference>
<sequence>MNIQDIKFGNNKPNNIFSELSKNAAKYIKFDDNGKPTNSNKNTQIRKFYDELIMWHNKVFTNQNAEQRQISFDSNIPFIKMLKAKVAYAQARKSAGTTLVNENFRKVFNQCIDEIQSVETLRDAKLFMEATIAYCKYFEETKNPNL</sequence>
<name>A0A2M8S393_9PAST</name>
<comment type="similarity">
    <text evidence="2">Belongs to the CRISPR-associated Csm2 family.</text>
</comment>
<keyword evidence="4" id="KW-0694">RNA-binding</keyword>
<organism evidence="7 8">
    <name type="scientific">Conservatibacter flavescens</name>
    <dbReference type="NCBI Taxonomy" id="28161"/>
    <lineage>
        <taxon>Bacteria</taxon>
        <taxon>Pseudomonadati</taxon>
        <taxon>Pseudomonadota</taxon>
        <taxon>Gammaproteobacteria</taxon>
        <taxon>Pasteurellales</taxon>
        <taxon>Pasteurellaceae</taxon>
        <taxon>Conservatibacter</taxon>
    </lineage>
</organism>
<evidence type="ECO:0000256" key="1">
    <source>
        <dbReference type="ARBA" id="ARBA00003640"/>
    </source>
</evidence>
<evidence type="ECO:0000256" key="4">
    <source>
        <dbReference type="ARBA" id="ARBA00022884"/>
    </source>
</evidence>
<evidence type="ECO:0000256" key="6">
    <source>
        <dbReference type="ARBA" id="ARBA00031723"/>
    </source>
</evidence>
<proteinExistence type="inferred from homology"/>
<comment type="function">
    <text evidence="1">This subunit may be involved in monitoring complementarity of crRNA and target RNA.</text>
</comment>
<dbReference type="AlphaFoldDB" id="A0A2M8S393"/>
<dbReference type="EMBL" id="PHHA01000009">
    <property type="protein sequence ID" value="PJG85614.1"/>
    <property type="molecule type" value="Genomic_DNA"/>
</dbReference>
<protein>
    <recommendedName>
        <fullName evidence="3">CRISPR system Cms protein Csm2</fullName>
    </recommendedName>
    <alternativeName>
        <fullName evidence="6">CRISPR type III A-associated protein Csm2</fullName>
    </alternativeName>
</protein>
<dbReference type="GO" id="GO:0051607">
    <property type="term" value="P:defense response to virus"/>
    <property type="evidence" value="ECO:0007669"/>
    <property type="project" value="UniProtKB-KW"/>
</dbReference>
<gene>
    <name evidence="7" type="primary">csm2</name>
    <name evidence="7" type="ORF">CVP05_05475</name>
</gene>
<dbReference type="GO" id="GO:0003723">
    <property type="term" value="F:RNA binding"/>
    <property type="evidence" value="ECO:0007669"/>
    <property type="project" value="UniProtKB-KW"/>
</dbReference>
<keyword evidence="5" id="KW-0051">Antiviral defense</keyword>